<dbReference type="AlphaFoldDB" id="A0A0F9H4C4"/>
<proteinExistence type="predicted"/>
<organism evidence="1">
    <name type="scientific">marine sediment metagenome</name>
    <dbReference type="NCBI Taxonomy" id="412755"/>
    <lineage>
        <taxon>unclassified sequences</taxon>
        <taxon>metagenomes</taxon>
        <taxon>ecological metagenomes</taxon>
    </lineage>
</organism>
<gene>
    <name evidence="1" type="ORF">LCGC14_1830640</name>
</gene>
<name>A0A0F9H4C4_9ZZZZ</name>
<comment type="caution">
    <text evidence="1">The sequence shown here is derived from an EMBL/GenBank/DDBJ whole genome shotgun (WGS) entry which is preliminary data.</text>
</comment>
<evidence type="ECO:0000313" key="1">
    <source>
        <dbReference type="EMBL" id="KKL97816.1"/>
    </source>
</evidence>
<sequence length="49" mass="5815">MKPVIDWKNAIKIYPVGRGVIAFVILDFYRDGYVHSYISIKYLYETIMN</sequence>
<reference evidence="1" key="1">
    <citation type="journal article" date="2015" name="Nature">
        <title>Complex archaea that bridge the gap between prokaryotes and eukaryotes.</title>
        <authorList>
            <person name="Spang A."/>
            <person name="Saw J.H."/>
            <person name="Jorgensen S.L."/>
            <person name="Zaremba-Niedzwiedzka K."/>
            <person name="Martijn J."/>
            <person name="Lind A.E."/>
            <person name="van Eijk R."/>
            <person name="Schleper C."/>
            <person name="Guy L."/>
            <person name="Ettema T.J."/>
        </authorList>
    </citation>
    <scope>NUCLEOTIDE SEQUENCE</scope>
</reference>
<dbReference type="EMBL" id="LAZR01018074">
    <property type="protein sequence ID" value="KKL97816.1"/>
    <property type="molecule type" value="Genomic_DNA"/>
</dbReference>
<accession>A0A0F9H4C4</accession>
<protein>
    <submittedName>
        <fullName evidence="1">Uncharacterized protein</fullName>
    </submittedName>
</protein>